<dbReference type="PANTHER" id="PTHR43143">
    <property type="entry name" value="METALLOPHOSPHOESTERASE, CALCINEURIN SUPERFAMILY"/>
    <property type="match status" value="1"/>
</dbReference>
<dbReference type="Proteomes" id="UP000622687">
    <property type="component" value="Unassembled WGS sequence"/>
</dbReference>
<dbReference type="CDD" id="cd00838">
    <property type="entry name" value="MPP_superfamily"/>
    <property type="match status" value="1"/>
</dbReference>
<comment type="caution">
    <text evidence="2">The sequence shown here is derived from an EMBL/GenBank/DDBJ whole genome shotgun (WGS) entry which is preliminary data.</text>
</comment>
<evidence type="ECO:0000313" key="2">
    <source>
        <dbReference type="EMBL" id="MBI6872355.1"/>
    </source>
</evidence>
<keyword evidence="3" id="KW-1185">Reference proteome</keyword>
<protein>
    <submittedName>
        <fullName evidence="2">Metallophosphoesterase</fullName>
    </submittedName>
</protein>
<proteinExistence type="predicted"/>
<evidence type="ECO:0000313" key="3">
    <source>
        <dbReference type="Proteomes" id="UP000622687"/>
    </source>
</evidence>
<dbReference type="AlphaFoldDB" id="A0A934M2V8"/>
<dbReference type="Gene3D" id="3.60.21.10">
    <property type="match status" value="1"/>
</dbReference>
<feature type="domain" description="Calcineurin-like phosphoesterase" evidence="1">
    <location>
        <begin position="30"/>
        <end position="207"/>
    </location>
</feature>
<dbReference type="InterPro" id="IPR029052">
    <property type="entry name" value="Metallo-depent_PP-like"/>
</dbReference>
<evidence type="ECO:0000259" key="1">
    <source>
        <dbReference type="Pfam" id="PF00149"/>
    </source>
</evidence>
<organism evidence="2 3">
    <name type="scientific">Clostridium aciditolerans</name>
    <dbReference type="NCBI Taxonomy" id="339861"/>
    <lineage>
        <taxon>Bacteria</taxon>
        <taxon>Bacillati</taxon>
        <taxon>Bacillota</taxon>
        <taxon>Clostridia</taxon>
        <taxon>Eubacteriales</taxon>
        <taxon>Clostridiaceae</taxon>
        <taxon>Clostridium</taxon>
    </lineage>
</organism>
<dbReference type="SUPFAM" id="SSF56300">
    <property type="entry name" value="Metallo-dependent phosphatases"/>
    <property type="match status" value="1"/>
</dbReference>
<dbReference type="PANTHER" id="PTHR43143:SF1">
    <property type="entry name" value="SERINE_THREONINE-PROTEIN PHOSPHATASE CPPED1"/>
    <property type="match status" value="1"/>
</dbReference>
<dbReference type="GO" id="GO:0016787">
    <property type="term" value="F:hydrolase activity"/>
    <property type="evidence" value="ECO:0007669"/>
    <property type="project" value="InterPro"/>
</dbReference>
<dbReference type="EMBL" id="JAEEGB010000006">
    <property type="protein sequence ID" value="MBI6872355.1"/>
    <property type="molecule type" value="Genomic_DNA"/>
</dbReference>
<gene>
    <name evidence="2" type="ORF">I6U51_06490</name>
</gene>
<accession>A0A934M2V8</accession>
<name>A0A934M2V8_9CLOT</name>
<dbReference type="InterPro" id="IPR051918">
    <property type="entry name" value="STPP_CPPED1"/>
</dbReference>
<dbReference type="InterPro" id="IPR004843">
    <property type="entry name" value="Calcineurin-like_PHP"/>
</dbReference>
<dbReference type="RefSeq" id="WP_211141862.1">
    <property type="nucleotide sequence ID" value="NZ_JAEEGB010000006.1"/>
</dbReference>
<sequence length="293" mass="33426">MQPLNAWSSNIFHNKSEKIYNYVKKHHKISFVVLGDSHLVCTGIRNNQYIIDSNGQQYEKILKHILKNKKINPMFIVHGGDAVNAGDNPDSFAAFAQVTKSILSSSNLPIFVSLGNHDYNRFDASSQNFKSYIGAVRGIIPIPGTYIKYIYLNTHFSDAPKNDYFAKFSESDIKLLLAEKEILNNKYHYIIDFHTPLGNSSSFLTLNDHELSFLETTKFLNSIKNLNVIGIFCHHKHISYKAKIRVHNSDDSIRYVVSGCGGNHNNNENFSYYYITIDTNSFKMTSCKKYIVS</sequence>
<reference evidence="2" key="1">
    <citation type="submission" date="2020-12" db="EMBL/GenBank/DDBJ databases">
        <title>Clostridium thailandense sp. nov., a novel acetogenic bacterium isolated from peat land soil in Thailand.</title>
        <authorList>
            <person name="Chaikitkaew S."/>
            <person name="Birkeland N.K."/>
        </authorList>
    </citation>
    <scope>NUCLEOTIDE SEQUENCE</scope>
    <source>
        <strain evidence="2">DSM 17425</strain>
    </source>
</reference>
<dbReference type="Pfam" id="PF00149">
    <property type="entry name" value="Metallophos"/>
    <property type="match status" value="1"/>
</dbReference>